<dbReference type="InterPro" id="IPR041679">
    <property type="entry name" value="DNA2/NAM7-like_C"/>
</dbReference>
<dbReference type="PANTHER" id="PTHR45418:SF1">
    <property type="entry name" value="CANCER_TESTIS ANTIGEN 55"/>
    <property type="match status" value="1"/>
</dbReference>
<dbReference type="PANTHER" id="PTHR45418">
    <property type="entry name" value="CANCER/TESTIS ANTIGEN 55"/>
    <property type="match status" value="1"/>
</dbReference>
<organism evidence="6">
    <name type="scientific">Aphanomyces astaci</name>
    <name type="common">Crayfish plague agent</name>
    <dbReference type="NCBI Taxonomy" id="112090"/>
    <lineage>
        <taxon>Eukaryota</taxon>
        <taxon>Sar</taxon>
        <taxon>Stramenopiles</taxon>
        <taxon>Oomycota</taxon>
        <taxon>Saprolegniomycetes</taxon>
        <taxon>Saprolegniales</taxon>
        <taxon>Verrucalvaceae</taxon>
        <taxon>Aphanomyces</taxon>
    </lineage>
</organism>
<evidence type="ECO:0000259" key="5">
    <source>
        <dbReference type="Pfam" id="PF13087"/>
    </source>
</evidence>
<dbReference type="VEuPathDB" id="FungiDB:H257_15580"/>
<feature type="domain" description="DNA2/NAM7 helicase helicase" evidence="4">
    <location>
        <begin position="588"/>
        <end position="653"/>
    </location>
</feature>
<gene>
    <name evidence="6" type="ORF">H257_15580</name>
</gene>
<name>W4FNI6_APHAT</name>
<proteinExistence type="predicted"/>
<dbReference type="RefSeq" id="XP_009842039.1">
    <property type="nucleotide sequence ID" value="XM_009843737.1"/>
</dbReference>
<dbReference type="GO" id="GO:0005737">
    <property type="term" value="C:cytoplasm"/>
    <property type="evidence" value="ECO:0007669"/>
    <property type="project" value="UniProtKB-SubCell"/>
</dbReference>
<protein>
    <submittedName>
        <fullName evidence="6">Uncharacterized protein</fullName>
    </submittedName>
</protein>
<dbReference type="GeneID" id="20817576"/>
<keyword evidence="3" id="KW-0943">RNA-mediated gene silencing</keyword>
<evidence type="ECO:0000256" key="1">
    <source>
        <dbReference type="ARBA" id="ARBA00004496"/>
    </source>
</evidence>
<dbReference type="OrthoDB" id="6513042at2759"/>
<dbReference type="SUPFAM" id="SSF52540">
    <property type="entry name" value="P-loop containing nucleoside triphosphate hydrolases"/>
    <property type="match status" value="1"/>
</dbReference>
<dbReference type="STRING" id="112090.W4FNI6"/>
<dbReference type="InterPro" id="IPR026122">
    <property type="entry name" value="MOV-10/SDE3_DEXXQ/H-box"/>
</dbReference>
<evidence type="ECO:0000259" key="4">
    <source>
        <dbReference type="Pfam" id="PF13086"/>
    </source>
</evidence>
<feature type="domain" description="DNA2/NAM7 helicase helicase" evidence="4">
    <location>
        <begin position="470"/>
        <end position="541"/>
    </location>
</feature>
<evidence type="ECO:0000256" key="3">
    <source>
        <dbReference type="ARBA" id="ARBA00023158"/>
    </source>
</evidence>
<accession>W4FNI6</accession>
<sequence length="939" mass="104473">MPTWVKQMATEEWTSSVRKAIKVRRPPGVAHVLPSSNYGIEVTTQGTTHPVTAIEFGYIDSKDSSINHKKKNGACVRGRDATETVSVSNQSMSSTISSVFCLDASHPFTFTIDRPTTNDPQAMIQVRVGLSTELLASLPMGVLETWMIVLCETPPSLEKMSVFDFSTHTFCIGVRLRLAHVHARDVRAMTVHAPSFVPHSLRSIFNLPLPTWTLPRKLLPLHASLTTLVEDTVPRYMPRPTPPRSPRAFFLMQQRLNDIQSYVPFFTLLLEMEEVRMTKDMHSYDQYSVRFRVHHDHSSGRSPPHALLEYMKVTLDVPGAIEGRPVLLQGGSVRLRASGGLLSQVEIHGVVLEVKGTVVTLLVPCTVHSGIFVEEVRVKCLSISLGYDVADVASVLPPHLFNPFVAQQLYASESFHVRFTFPRYGLRLAYDALANLTSSTMAILHPDAFPATNLFRPRVRLHDMMPFNDQVNDRQLQAVWHIVNKSSGLAPYIIFGPPGTGKTITVIESILQVLKHNPNARVLAVAPSDAAADILGMRLRAFLNKASLFRFNWPHRKIASVPGPLLGFCHVEKGKDVFSLPDLARLLDFRVVVTTTSLSGVLKFAQVPVGHFSHCIVDEACQATEPETLVALTLCDRNTHVTLAGDPMQLGPSCRAKSSCQFRLVESFQERLMRMPMYDCATADNAMRIVKLVNNYRSHSALIALSSTLFYHNELLPCADPRLVDSMCQWEGLQGRHQFPMMFYAVNGVQHQSIESSSFCNLMEAIKVADVIGNLLRTTGVSTKDIAVITPYRQQVVKLRQLLRARGHGAVNVGTVHNFQGQESKICILSTVMTSMDTISSCDYVKAERPIPVLSDYKSFNVALTRAQALCIVVGHPAVLSRHALWRYMMGYCVRHGGYQGTDEADDDDVDVFNVTPPSVKFGAISDEPLDDPEWHLFM</sequence>
<dbReference type="InterPro" id="IPR027417">
    <property type="entry name" value="P-loop_NTPase"/>
</dbReference>
<dbReference type="CDD" id="cd18808">
    <property type="entry name" value="SF1_C_Upf1"/>
    <property type="match status" value="1"/>
</dbReference>
<dbReference type="GO" id="GO:0032574">
    <property type="term" value="F:5'-3' RNA helicase activity"/>
    <property type="evidence" value="ECO:0007669"/>
    <property type="project" value="InterPro"/>
</dbReference>
<reference evidence="6" key="1">
    <citation type="submission" date="2013-12" db="EMBL/GenBank/DDBJ databases">
        <title>The Genome Sequence of Aphanomyces astaci APO3.</title>
        <authorList>
            <consortium name="The Broad Institute Genomics Platform"/>
            <person name="Russ C."/>
            <person name="Tyler B."/>
            <person name="van West P."/>
            <person name="Dieguez-Uribeondo J."/>
            <person name="Young S.K."/>
            <person name="Zeng Q."/>
            <person name="Gargeya S."/>
            <person name="Fitzgerald M."/>
            <person name="Abouelleil A."/>
            <person name="Alvarado L."/>
            <person name="Chapman S.B."/>
            <person name="Gainer-Dewar J."/>
            <person name="Goldberg J."/>
            <person name="Griggs A."/>
            <person name="Gujja S."/>
            <person name="Hansen M."/>
            <person name="Howarth C."/>
            <person name="Imamovic A."/>
            <person name="Ireland A."/>
            <person name="Larimer J."/>
            <person name="McCowan C."/>
            <person name="Murphy C."/>
            <person name="Pearson M."/>
            <person name="Poon T.W."/>
            <person name="Priest M."/>
            <person name="Roberts A."/>
            <person name="Saif S."/>
            <person name="Shea T."/>
            <person name="Sykes S."/>
            <person name="Wortman J."/>
            <person name="Nusbaum C."/>
            <person name="Birren B."/>
        </authorList>
    </citation>
    <scope>NUCLEOTIDE SEQUENCE [LARGE SCALE GENOMIC DNA]</scope>
    <source>
        <strain evidence="6">APO3</strain>
    </source>
</reference>
<dbReference type="AlphaFoldDB" id="W4FNI6"/>
<comment type="subcellular location">
    <subcellularLocation>
        <location evidence="1">Cytoplasm</location>
    </subcellularLocation>
</comment>
<dbReference type="GO" id="GO:0031047">
    <property type="term" value="P:regulatory ncRNA-mediated gene silencing"/>
    <property type="evidence" value="ECO:0007669"/>
    <property type="project" value="UniProtKB-KW"/>
</dbReference>
<keyword evidence="2" id="KW-0963">Cytoplasm</keyword>
<dbReference type="InterPro" id="IPR047187">
    <property type="entry name" value="SF1_C_Upf1"/>
</dbReference>
<evidence type="ECO:0000256" key="2">
    <source>
        <dbReference type="ARBA" id="ARBA00022490"/>
    </source>
</evidence>
<dbReference type="EMBL" id="KI913185">
    <property type="protein sequence ID" value="ETV68409.1"/>
    <property type="molecule type" value="Genomic_DNA"/>
</dbReference>
<dbReference type="CDD" id="cd18038">
    <property type="entry name" value="DEXXQc_Helz-like"/>
    <property type="match status" value="1"/>
</dbReference>
<feature type="domain" description="DNA2/NAM7 helicase-like C-terminal" evidence="5">
    <location>
        <begin position="686"/>
        <end position="876"/>
    </location>
</feature>
<dbReference type="GO" id="GO:0003723">
    <property type="term" value="F:RNA binding"/>
    <property type="evidence" value="ECO:0007669"/>
    <property type="project" value="InterPro"/>
</dbReference>
<dbReference type="Gene3D" id="3.40.50.300">
    <property type="entry name" value="P-loop containing nucleotide triphosphate hydrolases"/>
    <property type="match status" value="2"/>
</dbReference>
<evidence type="ECO:0000313" key="6">
    <source>
        <dbReference type="EMBL" id="ETV68409.1"/>
    </source>
</evidence>
<dbReference type="InterPro" id="IPR041677">
    <property type="entry name" value="DNA2/NAM7_AAA_11"/>
</dbReference>
<dbReference type="Pfam" id="PF13086">
    <property type="entry name" value="AAA_11"/>
    <property type="match status" value="2"/>
</dbReference>
<dbReference type="Pfam" id="PF13087">
    <property type="entry name" value="AAA_12"/>
    <property type="match status" value="1"/>
</dbReference>